<dbReference type="EC" id="2.1.1.297" evidence="1"/>
<dbReference type="GO" id="GO:0032259">
    <property type="term" value="P:methylation"/>
    <property type="evidence" value="ECO:0007669"/>
    <property type="project" value="UniProtKB-KW"/>
</dbReference>
<dbReference type="NCBIfam" id="TIGR00536">
    <property type="entry name" value="hemK_fam"/>
    <property type="match status" value="1"/>
</dbReference>
<evidence type="ECO:0000256" key="4">
    <source>
        <dbReference type="ARBA" id="ARBA00022691"/>
    </source>
</evidence>
<evidence type="ECO:0000256" key="3">
    <source>
        <dbReference type="ARBA" id="ARBA00022679"/>
    </source>
</evidence>
<evidence type="ECO:0000256" key="5">
    <source>
        <dbReference type="ARBA" id="ARBA00048391"/>
    </source>
</evidence>
<feature type="domain" description="Methyltransferase small" evidence="6">
    <location>
        <begin position="95"/>
        <end position="205"/>
    </location>
</feature>
<keyword evidence="2 8" id="KW-0489">Methyltransferase</keyword>
<dbReference type="Gene3D" id="1.10.8.10">
    <property type="entry name" value="DNA helicase RuvA subunit, C-terminal domain"/>
    <property type="match status" value="1"/>
</dbReference>
<evidence type="ECO:0000313" key="9">
    <source>
        <dbReference type="Proteomes" id="UP000219440"/>
    </source>
</evidence>
<accession>A0A2C9A194</accession>
<keyword evidence="4" id="KW-0949">S-adenosyl-L-methionine</keyword>
<feature type="domain" description="Release factor glutamine methyltransferase N-terminal" evidence="7">
    <location>
        <begin position="13"/>
        <end position="83"/>
    </location>
</feature>
<dbReference type="AlphaFoldDB" id="A0A2C9A194"/>
<dbReference type="PANTHER" id="PTHR18895:SF74">
    <property type="entry name" value="MTRF1L RELEASE FACTOR GLUTAMINE METHYLTRANSFERASE"/>
    <property type="match status" value="1"/>
</dbReference>
<dbReference type="GO" id="GO:0003676">
    <property type="term" value="F:nucleic acid binding"/>
    <property type="evidence" value="ECO:0007669"/>
    <property type="project" value="InterPro"/>
</dbReference>
<dbReference type="InterPro" id="IPR029063">
    <property type="entry name" value="SAM-dependent_MTases_sf"/>
</dbReference>
<dbReference type="Gene3D" id="3.40.50.150">
    <property type="entry name" value="Vaccinia Virus protein VP39"/>
    <property type="match status" value="1"/>
</dbReference>
<dbReference type="CDD" id="cd02440">
    <property type="entry name" value="AdoMet_MTases"/>
    <property type="match status" value="1"/>
</dbReference>
<evidence type="ECO:0000259" key="7">
    <source>
        <dbReference type="Pfam" id="PF17827"/>
    </source>
</evidence>
<reference evidence="8 9" key="1">
    <citation type="submission" date="2017-09" db="EMBL/GenBank/DDBJ databases">
        <authorList>
            <person name="Ehlers B."/>
            <person name="Leendertz F.H."/>
        </authorList>
    </citation>
    <scope>NUCLEOTIDE SEQUENCE [LARGE SCALE GENOMIC DNA]</scope>
    <source>
        <strain evidence="8 9">CGMCC 1.05381</strain>
    </source>
</reference>
<protein>
    <recommendedName>
        <fullName evidence="1">peptide chain release factor N(5)-glutamine methyltransferase</fullName>
        <ecNumber evidence="1">2.1.1.297</ecNumber>
    </recommendedName>
</protein>
<dbReference type="PANTHER" id="PTHR18895">
    <property type="entry name" value="HEMK METHYLTRANSFERASE"/>
    <property type="match status" value="1"/>
</dbReference>
<evidence type="ECO:0000256" key="2">
    <source>
        <dbReference type="ARBA" id="ARBA00022603"/>
    </source>
</evidence>
<evidence type="ECO:0000256" key="1">
    <source>
        <dbReference type="ARBA" id="ARBA00012771"/>
    </source>
</evidence>
<dbReference type="RefSeq" id="WP_097061670.1">
    <property type="nucleotide sequence ID" value="NZ_BMLC01000004.1"/>
</dbReference>
<organism evidence="8 9">
    <name type="scientific">Salinibacterium xinjiangense</name>
    <dbReference type="NCBI Taxonomy" id="386302"/>
    <lineage>
        <taxon>Bacteria</taxon>
        <taxon>Bacillati</taxon>
        <taxon>Actinomycetota</taxon>
        <taxon>Actinomycetes</taxon>
        <taxon>Micrococcales</taxon>
        <taxon>Microbacteriaceae</taxon>
        <taxon>Salinibacterium</taxon>
    </lineage>
</organism>
<proteinExistence type="predicted"/>
<keyword evidence="9" id="KW-1185">Reference proteome</keyword>
<name>A0A2C9A194_9MICO</name>
<dbReference type="Pfam" id="PF17827">
    <property type="entry name" value="PrmC_N"/>
    <property type="match status" value="1"/>
</dbReference>
<dbReference type="SUPFAM" id="SSF53335">
    <property type="entry name" value="S-adenosyl-L-methionine-dependent methyltransferases"/>
    <property type="match status" value="1"/>
</dbReference>
<dbReference type="PROSITE" id="PS00092">
    <property type="entry name" value="N6_MTASE"/>
    <property type="match status" value="1"/>
</dbReference>
<dbReference type="OrthoDB" id="9800643at2"/>
<dbReference type="EMBL" id="OCST01000005">
    <property type="protein sequence ID" value="SOE72790.1"/>
    <property type="molecule type" value="Genomic_DNA"/>
</dbReference>
<evidence type="ECO:0000259" key="6">
    <source>
        <dbReference type="Pfam" id="PF05175"/>
    </source>
</evidence>
<dbReference type="InterPro" id="IPR007848">
    <property type="entry name" value="Small_mtfrase_dom"/>
</dbReference>
<dbReference type="Pfam" id="PF05175">
    <property type="entry name" value="MTS"/>
    <property type="match status" value="1"/>
</dbReference>
<comment type="catalytic activity">
    <reaction evidence="5">
        <text>L-glutaminyl-[peptide chain release factor] + S-adenosyl-L-methionine = N(5)-methyl-L-glutaminyl-[peptide chain release factor] + S-adenosyl-L-homocysteine + H(+)</text>
        <dbReference type="Rhea" id="RHEA:42896"/>
        <dbReference type="Rhea" id="RHEA-COMP:10271"/>
        <dbReference type="Rhea" id="RHEA-COMP:10272"/>
        <dbReference type="ChEBI" id="CHEBI:15378"/>
        <dbReference type="ChEBI" id="CHEBI:30011"/>
        <dbReference type="ChEBI" id="CHEBI:57856"/>
        <dbReference type="ChEBI" id="CHEBI:59789"/>
        <dbReference type="ChEBI" id="CHEBI:61891"/>
        <dbReference type="EC" id="2.1.1.297"/>
    </reaction>
</comment>
<evidence type="ECO:0000313" key="8">
    <source>
        <dbReference type="EMBL" id="SOE72790.1"/>
    </source>
</evidence>
<sequence length="290" mass="31202">MTIGLDRIAVEVFDAVVARLSAAGIPTSVGDAEIILAHALGMRRSDVQSGALNDATLTVEQRDRVLDFTNRRVDREPLQHLTGRAFFRQLELSVGPGVFVPRRETEFVTQLAIDALLTSKLEHPIAVDLGTGAGAIALSMAVEVPAATVFGVEISPEAFTWTTQNFAEHAPHNGHPVLGDMTDALSHLDGKVDVVAGNPPFLAEGVEPVTPEVRLFDPGVSWAAGGDGLLIIRVLSKTARRPLKPGGHLAFEHGISQGRRVGELLENDGWLSITNHQDPRGEYRVTTARR</sequence>
<keyword evidence="3 8" id="KW-0808">Transferase</keyword>
<dbReference type="InterPro" id="IPR002052">
    <property type="entry name" value="DNA_methylase_N6_adenine_CS"/>
</dbReference>
<dbReference type="GO" id="GO:0102559">
    <property type="term" value="F:peptide chain release factor N(5)-glutamine methyltransferase activity"/>
    <property type="evidence" value="ECO:0007669"/>
    <property type="project" value="UniProtKB-EC"/>
</dbReference>
<dbReference type="Proteomes" id="UP000219440">
    <property type="component" value="Unassembled WGS sequence"/>
</dbReference>
<dbReference type="InterPro" id="IPR040758">
    <property type="entry name" value="PrmC_N"/>
</dbReference>
<dbReference type="InterPro" id="IPR004556">
    <property type="entry name" value="HemK-like"/>
</dbReference>
<gene>
    <name evidence="8" type="ORF">SAMN06296378_2617</name>
</gene>
<dbReference type="InterPro" id="IPR050320">
    <property type="entry name" value="N5-glutamine_MTase"/>
</dbReference>